<gene>
    <name evidence="1" type="ORF">ACFOOL_06970</name>
</gene>
<dbReference type="EMBL" id="JBHRYD010000004">
    <property type="protein sequence ID" value="MFC3704493.1"/>
    <property type="molecule type" value="Genomic_DNA"/>
</dbReference>
<name>A0ABV7X199_9HYPH</name>
<evidence type="ECO:0000313" key="1">
    <source>
        <dbReference type="EMBL" id="MFC3704493.1"/>
    </source>
</evidence>
<keyword evidence="2" id="KW-1185">Reference proteome</keyword>
<evidence type="ECO:0000313" key="2">
    <source>
        <dbReference type="Proteomes" id="UP001595613"/>
    </source>
</evidence>
<dbReference type="Proteomes" id="UP001595613">
    <property type="component" value="Unassembled WGS sequence"/>
</dbReference>
<protein>
    <submittedName>
        <fullName evidence="1">Uncharacterized protein</fullName>
    </submittedName>
</protein>
<accession>A0ABV7X199</accession>
<organism evidence="1 2">
    <name type="scientific">Devosia honganensis</name>
    <dbReference type="NCBI Taxonomy" id="1610527"/>
    <lineage>
        <taxon>Bacteria</taxon>
        <taxon>Pseudomonadati</taxon>
        <taxon>Pseudomonadota</taxon>
        <taxon>Alphaproteobacteria</taxon>
        <taxon>Hyphomicrobiales</taxon>
        <taxon>Devosiaceae</taxon>
        <taxon>Devosia</taxon>
    </lineage>
</organism>
<proteinExistence type="predicted"/>
<dbReference type="RefSeq" id="WP_380096141.1">
    <property type="nucleotide sequence ID" value="NZ_JBHRYD010000004.1"/>
</dbReference>
<sequence>MMPAVLRQSGPKFMKDGVLFTPRAMIAQCEICGMEHAPFGITDEHGKRLYFCREHVPQESERRG</sequence>
<reference evidence="2" key="1">
    <citation type="journal article" date="2019" name="Int. J. Syst. Evol. Microbiol.">
        <title>The Global Catalogue of Microorganisms (GCM) 10K type strain sequencing project: providing services to taxonomists for standard genome sequencing and annotation.</title>
        <authorList>
            <consortium name="The Broad Institute Genomics Platform"/>
            <consortium name="The Broad Institute Genome Sequencing Center for Infectious Disease"/>
            <person name="Wu L."/>
            <person name="Ma J."/>
        </authorList>
    </citation>
    <scope>NUCLEOTIDE SEQUENCE [LARGE SCALE GENOMIC DNA]</scope>
    <source>
        <strain evidence="2">KCTC 42281</strain>
    </source>
</reference>
<comment type="caution">
    <text evidence="1">The sequence shown here is derived from an EMBL/GenBank/DDBJ whole genome shotgun (WGS) entry which is preliminary data.</text>
</comment>